<dbReference type="SUPFAM" id="SSF54928">
    <property type="entry name" value="RNA-binding domain, RBD"/>
    <property type="match status" value="1"/>
</dbReference>
<evidence type="ECO:0000256" key="2">
    <source>
        <dbReference type="RuleBase" id="RU363098"/>
    </source>
</evidence>
<comment type="caution">
    <text evidence="4">The sequence shown here is derived from an EMBL/GenBank/DDBJ whole genome shotgun (WGS) entry which is preliminary data.</text>
</comment>
<dbReference type="GO" id="GO:0031380">
    <property type="term" value="C:nuclear RNA-directed RNA polymerase complex"/>
    <property type="evidence" value="ECO:0007669"/>
    <property type="project" value="TreeGrafter"/>
</dbReference>
<dbReference type="EC" id="2.7.7.48" evidence="2"/>
<gene>
    <name evidence="4" type="ORF">ALEPTO_LOCUS4995</name>
</gene>
<keyword evidence="2" id="KW-0808">Transferase</keyword>
<dbReference type="GO" id="GO:0003723">
    <property type="term" value="F:RNA binding"/>
    <property type="evidence" value="ECO:0007669"/>
    <property type="project" value="UniProtKB-UniRule"/>
</dbReference>
<evidence type="ECO:0000313" key="4">
    <source>
        <dbReference type="EMBL" id="CAG8532252.1"/>
    </source>
</evidence>
<dbReference type="CDD" id="cd00590">
    <property type="entry name" value="RRM_SF"/>
    <property type="match status" value="1"/>
</dbReference>
<keyword evidence="2" id="KW-0548">Nucleotidyltransferase</keyword>
<dbReference type="InterPro" id="IPR007855">
    <property type="entry name" value="RDRP"/>
</dbReference>
<keyword evidence="2" id="KW-0696">RNA-directed RNA polymerase</keyword>
<dbReference type="SMART" id="SM00360">
    <property type="entry name" value="RRM"/>
    <property type="match status" value="1"/>
</dbReference>
<dbReference type="Proteomes" id="UP000789508">
    <property type="component" value="Unassembled WGS sequence"/>
</dbReference>
<keyword evidence="1 2" id="KW-0694">RNA-binding</keyword>
<organism evidence="4 5">
    <name type="scientific">Ambispora leptoticha</name>
    <dbReference type="NCBI Taxonomy" id="144679"/>
    <lineage>
        <taxon>Eukaryota</taxon>
        <taxon>Fungi</taxon>
        <taxon>Fungi incertae sedis</taxon>
        <taxon>Mucoromycota</taxon>
        <taxon>Glomeromycotina</taxon>
        <taxon>Glomeromycetes</taxon>
        <taxon>Archaeosporales</taxon>
        <taxon>Ambisporaceae</taxon>
        <taxon>Ambispora</taxon>
    </lineage>
</organism>
<comment type="similarity">
    <text evidence="2">Belongs to the RdRP family.</text>
</comment>
<dbReference type="EMBL" id="CAJVPS010001282">
    <property type="protein sequence ID" value="CAG8532252.1"/>
    <property type="molecule type" value="Genomic_DNA"/>
</dbReference>
<dbReference type="InterPro" id="IPR000504">
    <property type="entry name" value="RRM_dom"/>
</dbReference>
<protein>
    <recommendedName>
        <fullName evidence="2">RNA-dependent RNA polymerase</fullName>
        <ecNumber evidence="2">2.7.7.48</ecNumber>
    </recommendedName>
</protein>
<dbReference type="Pfam" id="PF00076">
    <property type="entry name" value="RRM_1"/>
    <property type="match status" value="1"/>
</dbReference>
<dbReference type="AlphaFoldDB" id="A0A9N9FFJ1"/>
<accession>A0A9N9FFJ1</accession>
<dbReference type="PANTHER" id="PTHR23079">
    <property type="entry name" value="RNA-DEPENDENT RNA POLYMERASE"/>
    <property type="match status" value="1"/>
</dbReference>
<feature type="domain" description="RRM" evidence="3">
    <location>
        <begin position="1"/>
        <end position="80"/>
    </location>
</feature>
<dbReference type="Pfam" id="PF05183">
    <property type="entry name" value="RdRP"/>
    <property type="match status" value="1"/>
</dbReference>
<dbReference type="PANTHER" id="PTHR23079:SF55">
    <property type="entry name" value="RNA-DIRECTED RNA POLYMERASE"/>
    <property type="match status" value="1"/>
</dbReference>
<dbReference type="InterPro" id="IPR057596">
    <property type="entry name" value="RDRP_core"/>
</dbReference>
<comment type="catalytic activity">
    <reaction evidence="2">
        <text>RNA(n) + a ribonucleoside 5'-triphosphate = RNA(n+1) + diphosphate</text>
        <dbReference type="Rhea" id="RHEA:21248"/>
        <dbReference type="Rhea" id="RHEA-COMP:14527"/>
        <dbReference type="Rhea" id="RHEA-COMP:17342"/>
        <dbReference type="ChEBI" id="CHEBI:33019"/>
        <dbReference type="ChEBI" id="CHEBI:61557"/>
        <dbReference type="ChEBI" id="CHEBI:140395"/>
        <dbReference type="EC" id="2.7.7.48"/>
    </reaction>
</comment>
<dbReference type="OrthoDB" id="6513042at2759"/>
<dbReference type="PROSITE" id="PS50102">
    <property type="entry name" value="RRM"/>
    <property type="match status" value="1"/>
</dbReference>
<dbReference type="InterPro" id="IPR035979">
    <property type="entry name" value="RBD_domain_sf"/>
</dbReference>
<dbReference type="Gene3D" id="3.30.70.330">
    <property type="match status" value="1"/>
</dbReference>
<evidence type="ECO:0000259" key="3">
    <source>
        <dbReference type="PROSITE" id="PS50102"/>
    </source>
</evidence>
<dbReference type="GO" id="GO:0003968">
    <property type="term" value="F:RNA-directed RNA polymerase activity"/>
    <property type="evidence" value="ECO:0007669"/>
    <property type="project" value="UniProtKB-KW"/>
</dbReference>
<keyword evidence="5" id="KW-1185">Reference proteome</keyword>
<name>A0A9N9FFJ1_9GLOM</name>
<dbReference type="GO" id="GO:0030422">
    <property type="term" value="P:siRNA processing"/>
    <property type="evidence" value="ECO:0007669"/>
    <property type="project" value="TreeGrafter"/>
</dbReference>
<sequence>MEVFVKHIPNDATEQQLKELLLKYGRITRCKLSKWKKNRNGCIAWVTFESQECAEKLLASTSFNNLSLLGRKLEILRLNRREQKNQQKKRNNESLDWTFMSEWKYSSQYPTYSEPRFIVSKAEKSFFIDGFVSKEFNEEKRVKIKFQTLAEKKADSQMLDLFGDPLPDKWVRIQDWTGSMNVFGQCLVYRLTFNTFNDEIQKIKKILADLADDGITDNPVPCYPIRYTESDLYSSEQLEETVFKKLPFVINYKLECLLSHNVLSPREIIDYSLGDRLKKLVDCGDEKLAWHGLNNLLNRHWDPAEPLNERPIMAFETAIKNFKGDFYEWYPNPNITQSNERHSCVNHATVTPTKIYFEGPIFETSNSILRRYAEYTDRFLRVTFTEENFEKLFSGTDVNLKDIYDFRIRKILKEGFRVAGRHYDFLAFSSAGLREQSCWFVASTNDFIPDNIRAWMGDLSEIKIPALYAARMGQAFSSTVGTIELEEDQVRYILDVERNGHVFSDGCGTISPALAKRAIKVYWRARTVKESEIPSVYQIRFGGCKGVVSVDPTLEDEVLCIRPSQLKFSAPRSKNLAVAKAVRNPAPAYLNRQIILLLSNLGIGDDIFVELQKRHQDLIKTMLRDPAKAKEVVRNYTNDSTHISRTMLGMIDAGLIEVNEPFLKGLLEAKRCFTLKDLRYKARISVPDTFLLFGVMDEMGILEADEVFVHTSIIINNDQPLEDDQEIKRKNQVRTGNVLVTRNPCLHPGDISVLRAVDIPQLYHLKNCIVFSQKGQIPVVNTMSGGDLDGDEFFVSFYKPIMPSRKHEPMRYDRPPRVELPRPVNIEDVCDFFVDFMINDRLGSICNLHMAFADSHVNGVQSEECLLLANLASKAVDFNKTGE</sequence>
<dbReference type="InterPro" id="IPR012677">
    <property type="entry name" value="Nucleotide-bd_a/b_plait_sf"/>
</dbReference>
<evidence type="ECO:0000256" key="1">
    <source>
        <dbReference type="PROSITE-ProRule" id="PRU00176"/>
    </source>
</evidence>
<reference evidence="4" key="1">
    <citation type="submission" date="2021-06" db="EMBL/GenBank/DDBJ databases">
        <authorList>
            <person name="Kallberg Y."/>
            <person name="Tangrot J."/>
            <person name="Rosling A."/>
        </authorList>
    </citation>
    <scope>NUCLEOTIDE SEQUENCE</scope>
    <source>
        <strain evidence="4">FL130A</strain>
    </source>
</reference>
<evidence type="ECO:0000313" key="5">
    <source>
        <dbReference type="Proteomes" id="UP000789508"/>
    </source>
</evidence>
<proteinExistence type="inferred from homology"/>